<name>A0ABV9ZKK7_9PSEU</name>
<evidence type="ECO:0000313" key="2">
    <source>
        <dbReference type="Proteomes" id="UP001596175"/>
    </source>
</evidence>
<protein>
    <submittedName>
        <fullName evidence="1">Uncharacterized protein</fullName>
    </submittedName>
</protein>
<comment type="caution">
    <text evidence="1">The sequence shown here is derived from an EMBL/GenBank/DDBJ whole genome shotgun (WGS) entry which is preliminary data.</text>
</comment>
<sequence>MATAAELARARVEAVRDDPAARLALMHRLYRGEDATFLPYRRGAVAFTRWQVRRGLLRPPHGPRAGSPWWRAVNERLLRDGWEARALDDGHDPAGGTATALPTLEFIRHPTAPRWYRAHNVSIAAAFLEHRDLAEQESRTERFFINLVLLRVLYAHALVSAPRLALGRLAPIGPLLGDPRVRMTGLFLAISRVLPDTYPLGDDVERHVAAENPWGRLLDVGVIQPRLRELYDWSAIELGEPAVRDLLADGVPCYAWPVDDRRPWHPPPTALTRAARRWIPPH</sequence>
<evidence type="ECO:0000313" key="1">
    <source>
        <dbReference type="EMBL" id="MFC5140835.1"/>
    </source>
</evidence>
<accession>A0ABV9ZKK7</accession>
<reference evidence="2" key="1">
    <citation type="journal article" date="2019" name="Int. J. Syst. Evol. Microbiol.">
        <title>The Global Catalogue of Microorganisms (GCM) 10K type strain sequencing project: providing services to taxonomists for standard genome sequencing and annotation.</title>
        <authorList>
            <consortium name="The Broad Institute Genomics Platform"/>
            <consortium name="The Broad Institute Genome Sequencing Center for Infectious Disease"/>
            <person name="Wu L."/>
            <person name="Ma J."/>
        </authorList>
    </citation>
    <scope>NUCLEOTIDE SEQUENCE [LARGE SCALE GENOMIC DNA]</scope>
    <source>
        <strain evidence="2">XZYJ18</strain>
    </source>
</reference>
<organism evidence="1 2">
    <name type="scientific">Actinomycetospora rhizophila</name>
    <dbReference type="NCBI Taxonomy" id="1416876"/>
    <lineage>
        <taxon>Bacteria</taxon>
        <taxon>Bacillati</taxon>
        <taxon>Actinomycetota</taxon>
        <taxon>Actinomycetes</taxon>
        <taxon>Pseudonocardiales</taxon>
        <taxon>Pseudonocardiaceae</taxon>
        <taxon>Actinomycetospora</taxon>
    </lineage>
</organism>
<keyword evidence="2" id="KW-1185">Reference proteome</keyword>
<dbReference type="EMBL" id="JBHSKG010000012">
    <property type="protein sequence ID" value="MFC5140835.1"/>
    <property type="molecule type" value="Genomic_DNA"/>
</dbReference>
<dbReference type="RefSeq" id="WP_378022998.1">
    <property type="nucleotide sequence ID" value="NZ_JBHSKG010000012.1"/>
</dbReference>
<proteinExistence type="predicted"/>
<gene>
    <name evidence="1" type="ORF">ACFPK1_21550</name>
</gene>
<dbReference type="Proteomes" id="UP001596175">
    <property type="component" value="Unassembled WGS sequence"/>
</dbReference>